<evidence type="ECO:0000256" key="5">
    <source>
        <dbReference type="ARBA" id="ARBA00023136"/>
    </source>
</evidence>
<name>A0A6J5FBN0_9BURK</name>
<accession>A0A6J5FBN0</accession>
<feature type="domain" description="POTRA" evidence="7">
    <location>
        <begin position="254"/>
        <end position="328"/>
    </location>
</feature>
<comment type="subcellular location">
    <subcellularLocation>
        <location evidence="1">Membrane</location>
    </subcellularLocation>
</comment>
<evidence type="ECO:0000313" key="8">
    <source>
        <dbReference type="EMBL" id="CAB3776786.1"/>
    </source>
</evidence>
<keyword evidence="5" id="KW-0472">Membrane</keyword>
<dbReference type="Gene3D" id="2.40.160.50">
    <property type="entry name" value="membrane protein fhac: a member of the omp85/tpsb transporter family"/>
    <property type="match status" value="1"/>
</dbReference>
<dbReference type="PROSITE" id="PS51779">
    <property type="entry name" value="POTRA"/>
    <property type="match status" value="1"/>
</dbReference>
<dbReference type="InterPro" id="IPR039910">
    <property type="entry name" value="D15-like"/>
</dbReference>
<keyword evidence="2" id="KW-1134">Transmembrane beta strand</keyword>
<keyword evidence="9" id="KW-1185">Reference proteome</keyword>
<dbReference type="Pfam" id="PF07244">
    <property type="entry name" value="POTRA"/>
    <property type="match status" value="1"/>
</dbReference>
<dbReference type="InterPro" id="IPR000184">
    <property type="entry name" value="Bac_surfAg_D15"/>
</dbReference>
<gene>
    <name evidence="8" type="primary">tamA</name>
    <name evidence="8" type="ORF">LMG28688_00303</name>
</gene>
<evidence type="ECO:0000259" key="7">
    <source>
        <dbReference type="PROSITE" id="PS51779"/>
    </source>
</evidence>
<evidence type="ECO:0000256" key="2">
    <source>
        <dbReference type="ARBA" id="ARBA00022452"/>
    </source>
</evidence>
<keyword evidence="4" id="KW-0732">Signal</keyword>
<evidence type="ECO:0000256" key="4">
    <source>
        <dbReference type="ARBA" id="ARBA00022729"/>
    </source>
</evidence>
<dbReference type="Proteomes" id="UP000494119">
    <property type="component" value="Unassembled WGS sequence"/>
</dbReference>
<dbReference type="Gene3D" id="3.10.20.310">
    <property type="entry name" value="membrane protein fhac"/>
    <property type="match status" value="2"/>
</dbReference>
<evidence type="ECO:0000256" key="3">
    <source>
        <dbReference type="ARBA" id="ARBA00022692"/>
    </source>
</evidence>
<dbReference type="AlphaFoldDB" id="A0A6J5FBN0"/>
<protein>
    <submittedName>
        <fullName evidence="8">Translocation and assembly module subunit TamA</fullName>
    </submittedName>
</protein>
<dbReference type="InterPro" id="IPR010827">
    <property type="entry name" value="BamA/TamA_POTRA"/>
</dbReference>
<proteinExistence type="predicted"/>
<sequence>MAGRVNEALRVKLRPSRVTRHGHAAARGVIGGQISRVARAHTRSLRFAAWLAVSLLVSFMSAAPARADLVDLLPWSHKRTYYDVEVQTSPRELAKLLEAHLDIARFSTRPGVSDDQFDFLITATPQQVRDLASTEGYFTPVVRTDVRTGENGKRRVIVHVDAGPRTTISAVNLTFTGPVQTEDHAQENATRFAFSLHEGDAFTQSGWNGAKNAALRALQSRRYVGAKIVRSEARIDPLMHDAKLSVTFDSGPTFTMGQVDISGTRRYPERIISNVNPITPGEIYDVTRVTELQRQVQNTPYYASVAIDVDDNTQKPEQTPLHVKVSEYPYNNFRGGVGYSTDTGAHVQGSYTYLNTFGSAWPLQLSGRLDQIQKYGQIQLSMPPGERAWTNSVLASYTTTDVSDTTIYSLRAGVQRTRTSQNIDFAYSLLYYQDRLYQNAGPPTMARALMPQWSWTRRNVDDPLFPRSGNVVRVEAGFGVKGAGSDATFVRGYARGQQYLPIGRDDIVLFRAEMGGVFTGSSSSNVPASLLFRAGGSNSVRGYAFQSIGDNVDGSILPAKYLVTGSGEYQHWFNHDWGGAVFFDIGTATDTWGEKVFYPGAGFGARWRSPVGPVNLDLAYGFRDHKVRPYVTLGIAF</sequence>
<dbReference type="EMBL" id="CADIKL010000001">
    <property type="protein sequence ID" value="CAB3776786.1"/>
    <property type="molecule type" value="Genomic_DNA"/>
</dbReference>
<dbReference type="InterPro" id="IPR034746">
    <property type="entry name" value="POTRA"/>
</dbReference>
<reference evidence="8 9" key="1">
    <citation type="submission" date="2020-04" db="EMBL/GenBank/DDBJ databases">
        <authorList>
            <person name="De Canck E."/>
        </authorList>
    </citation>
    <scope>NUCLEOTIDE SEQUENCE [LARGE SCALE GENOMIC DNA]</scope>
    <source>
        <strain evidence="8 9">LMG 28688</strain>
    </source>
</reference>
<dbReference type="PANTHER" id="PTHR12815">
    <property type="entry name" value="SORTING AND ASSEMBLY MACHINERY SAMM50 PROTEIN FAMILY MEMBER"/>
    <property type="match status" value="1"/>
</dbReference>
<dbReference type="GO" id="GO:0019867">
    <property type="term" value="C:outer membrane"/>
    <property type="evidence" value="ECO:0007669"/>
    <property type="project" value="InterPro"/>
</dbReference>
<keyword evidence="6" id="KW-0998">Cell outer membrane</keyword>
<evidence type="ECO:0000313" key="9">
    <source>
        <dbReference type="Proteomes" id="UP000494119"/>
    </source>
</evidence>
<dbReference type="PANTHER" id="PTHR12815:SF47">
    <property type="entry name" value="TRANSLOCATION AND ASSEMBLY MODULE SUBUNIT TAMA"/>
    <property type="match status" value="1"/>
</dbReference>
<evidence type="ECO:0000256" key="1">
    <source>
        <dbReference type="ARBA" id="ARBA00004370"/>
    </source>
</evidence>
<organism evidence="8 9">
    <name type="scientific">Paraburkholderia caffeinitolerans</name>
    <dbReference type="NCBI Taxonomy" id="1723730"/>
    <lineage>
        <taxon>Bacteria</taxon>
        <taxon>Pseudomonadati</taxon>
        <taxon>Pseudomonadota</taxon>
        <taxon>Betaproteobacteria</taxon>
        <taxon>Burkholderiales</taxon>
        <taxon>Burkholderiaceae</taxon>
        <taxon>Paraburkholderia</taxon>
    </lineage>
</organism>
<evidence type="ECO:0000256" key="6">
    <source>
        <dbReference type="ARBA" id="ARBA00023237"/>
    </source>
</evidence>
<dbReference type="Pfam" id="PF01103">
    <property type="entry name" value="Omp85"/>
    <property type="match status" value="1"/>
</dbReference>
<keyword evidence="3" id="KW-0812">Transmembrane</keyword>